<dbReference type="InterPro" id="IPR011042">
    <property type="entry name" value="6-blade_b-propeller_TolB-like"/>
</dbReference>
<gene>
    <name evidence="4" type="ORF">SAMN04488541_101535</name>
</gene>
<keyword evidence="1" id="KW-0677">Repeat</keyword>
<dbReference type="InterPro" id="IPR011041">
    <property type="entry name" value="Quinoprot_gluc/sorb_DH_b-prop"/>
</dbReference>
<dbReference type="PANTHER" id="PTHR19328">
    <property type="entry name" value="HEDGEHOG-INTERACTING PROTEIN"/>
    <property type="match status" value="1"/>
</dbReference>
<keyword evidence="5" id="KW-1185">Reference proteome</keyword>
<dbReference type="PROSITE" id="PS51125">
    <property type="entry name" value="NHL"/>
    <property type="match status" value="1"/>
</dbReference>
<dbReference type="Proteomes" id="UP000199513">
    <property type="component" value="Unassembled WGS sequence"/>
</dbReference>
<dbReference type="AlphaFoldDB" id="A0A1I2FTB8"/>
<dbReference type="InterPro" id="IPR001258">
    <property type="entry name" value="NHL_repeat"/>
</dbReference>
<dbReference type="InterPro" id="IPR054539">
    <property type="entry name" value="Beta-prop_PDH"/>
</dbReference>
<protein>
    <submittedName>
        <fullName evidence="4">Glucose/arabinose dehydrogenase, beta-propeller fold</fullName>
    </submittedName>
</protein>
<accession>A0A1I2FTB8</accession>
<dbReference type="Pfam" id="PF22807">
    <property type="entry name" value="TrAA12"/>
    <property type="match status" value="1"/>
</dbReference>
<dbReference type="Gene3D" id="2.120.10.30">
    <property type="entry name" value="TolB, C-terminal domain"/>
    <property type="match status" value="1"/>
</dbReference>
<dbReference type="RefSeq" id="WP_245764035.1">
    <property type="nucleotide sequence ID" value="NZ_FONY01000015.1"/>
</dbReference>
<dbReference type="EMBL" id="FONY01000015">
    <property type="protein sequence ID" value="SFF08223.1"/>
    <property type="molecule type" value="Genomic_DNA"/>
</dbReference>
<evidence type="ECO:0000256" key="2">
    <source>
        <dbReference type="PROSITE-ProRule" id="PRU00504"/>
    </source>
</evidence>
<dbReference type="PANTHER" id="PTHR19328:SF53">
    <property type="entry name" value="MEMBRANE PROTEIN"/>
    <property type="match status" value="1"/>
</dbReference>
<evidence type="ECO:0000313" key="5">
    <source>
        <dbReference type="Proteomes" id="UP000199513"/>
    </source>
</evidence>
<organism evidence="4 5">
    <name type="scientific">Thermoflexibacter ruber</name>
    <dbReference type="NCBI Taxonomy" id="1003"/>
    <lineage>
        <taxon>Bacteria</taxon>
        <taxon>Pseudomonadati</taxon>
        <taxon>Bacteroidota</taxon>
        <taxon>Cytophagia</taxon>
        <taxon>Cytophagales</taxon>
        <taxon>Thermoflexibacteraceae</taxon>
        <taxon>Thermoflexibacter</taxon>
    </lineage>
</organism>
<evidence type="ECO:0000256" key="1">
    <source>
        <dbReference type="ARBA" id="ARBA00022737"/>
    </source>
</evidence>
<evidence type="ECO:0000259" key="3">
    <source>
        <dbReference type="Pfam" id="PF22807"/>
    </source>
</evidence>
<name>A0A1I2FTB8_9BACT</name>
<reference evidence="4 5" key="1">
    <citation type="submission" date="2016-10" db="EMBL/GenBank/DDBJ databases">
        <authorList>
            <person name="de Groot N.N."/>
        </authorList>
    </citation>
    <scope>NUCLEOTIDE SEQUENCE [LARGE SCALE GENOMIC DNA]</scope>
    <source>
        <strain>GEY</strain>
        <strain evidence="5">DSM 9560</strain>
    </source>
</reference>
<dbReference type="STRING" id="1003.SAMN04488541_101535"/>
<feature type="domain" description="Pyrroloquinoline quinone-dependent pyranose dehydrogenase beta-propeller" evidence="3">
    <location>
        <begin position="44"/>
        <end position="427"/>
    </location>
</feature>
<dbReference type="SUPFAM" id="SSF50952">
    <property type="entry name" value="Soluble quinoprotein glucose dehydrogenase"/>
    <property type="match status" value="1"/>
</dbReference>
<sequence>MLFAILCSCLMACGGSQTTENQSLSSNDPAEIYQPASDNGGITLPEGFGAVLVTEGLGATARHIAINDNGDIYVKLATLLNGKGIVAMRDTNKDGKADLIATFGDYTGTGMALYNGYLYASSDTAVFRYKLKSGELLPDLRADTMVTGFPVQRDHASKPMTFDGAGNMYVTVGGPSNACQENDRQIGSKALDPCPELNLQGGIWQFSAEKTGQKHGKDGKRYASGIRNAVALDWNASANSLYALQHGRDMLDYLFPKLYSDSMNRDLPAEEFLQINEGDDFGWPYCYFDPFQDKKMLAPEYGGDGKKQGRCENIKRPIAAFPAHAAPNDLVFYNKTQFPEKYHNGAFIAFHGSWNRSPFEQEGYFVVFVPFKDGKPNGQWEIFADGFEGTTNVKSPNDAIHRPTGLAVAPDGTLYVTDSRKGRIWKIVYFGDKLKSKTAMR</sequence>
<proteinExistence type="predicted"/>
<evidence type="ECO:0000313" key="4">
    <source>
        <dbReference type="EMBL" id="SFF08223.1"/>
    </source>
</evidence>
<feature type="repeat" description="NHL" evidence="2">
    <location>
        <begin position="402"/>
        <end position="430"/>
    </location>
</feature>